<evidence type="ECO:0000313" key="2">
    <source>
        <dbReference type="Proteomes" id="UP000008044"/>
    </source>
</evidence>
<dbReference type="AlphaFoldDB" id="A0A0H3I984"/>
<evidence type="ECO:0000313" key="1">
    <source>
        <dbReference type="EMBL" id="AFI91752.1"/>
    </source>
</evidence>
<dbReference type="eggNOG" id="ENOG5031I1N">
    <property type="taxonomic scope" value="Bacteria"/>
</dbReference>
<accession>A0A0H3I984</accession>
<sequence length="55" mass="6503">MPADWHRMPADWQISILIYPRDFRISALKADGYKRYFMSARIIDAIGTLMKSDRL</sequence>
<protein>
    <submittedName>
        <fullName evidence="1">Uncharacterized protein</fullName>
    </submittedName>
</protein>
<dbReference type="STRING" id="1905730.W5S_3689"/>
<name>A0A0H3I984_PECPM</name>
<dbReference type="HOGENOM" id="CLU_3155966_0_0_6"/>
<reference evidence="1 2" key="1">
    <citation type="journal article" date="2012" name="J. Bacteriol.">
        <title>Genome sequence of Pectobacterium sp. strain SCC3193.</title>
        <authorList>
            <person name="Koskinen J.P."/>
            <person name="Laine P."/>
            <person name="Niemi O."/>
            <person name="Nykyri J."/>
            <person name="Harjunpaa H."/>
            <person name="Auvinen P."/>
            <person name="Paulin L."/>
            <person name="Pirhonen M."/>
            <person name="Palva T."/>
            <person name="Holm L."/>
        </authorList>
    </citation>
    <scope>NUCLEOTIDE SEQUENCE [LARGE SCALE GENOMIC DNA]</scope>
    <source>
        <strain evidence="1 2">SCC3193</strain>
    </source>
</reference>
<dbReference type="KEGG" id="pec:W5S_3689"/>
<dbReference type="EMBL" id="CP003415">
    <property type="protein sequence ID" value="AFI91752.1"/>
    <property type="molecule type" value="Genomic_DNA"/>
</dbReference>
<dbReference type="PATRIC" id="fig|1166016.3.peg.3751"/>
<dbReference type="Proteomes" id="UP000008044">
    <property type="component" value="Chromosome"/>
</dbReference>
<gene>
    <name evidence="1" type="ordered locus">W5S_3689</name>
</gene>
<organism evidence="1 2">
    <name type="scientific">Pectobacterium parmentieri</name>
    <dbReference type="NCBI Taxonomy" id="1905730"/>
    <lineage>
        <taxon>Bacteria</taxon>
        <taxon>Pseudomonadati</taxon>
        <taxon>Pseudomonadota</taxon>
        <taxon>Gammaproteobacteria</taxon>
        <taxon>Enterobacterales</taxon>
        <taxon>Pectobacteriaceae</taxon>
        <taxon>Pectobacterium</taxon>
    </lineage>
</organism>
<proteinExistence type="predicted"/>